<dbReference type="EMBL" id="QPGB01000001">
    <property type="protein sequence ID" value="RCS59458.1"/>
    <property type="molecule type" value="Genomic_DNA"/>
</dbReference>
<evidence type="ECO:0000256" key="1">
    <source>
        <dbReference type="PROSITE-ProRule" id="PRU00339"/>
    </source>
</evidence>
<dbReference type="PROSITE" id="PS50005">
    <property type="entry name" value="TPR"/>
    <property type="match status" value="1"/>
</dbReference>
<organism evidence="4 5">
    <name type="scientific">Parvibium lacunae</name>
    <dbReference type="NCBI Taxonomy" id="1888893"/>
    <lineage>
        <taxon>Bacteria</taxon>
        <taxon>Pseudomonadati</taxon>
        <taxon>Pseudomonadota</taxon>
        <taxon>Betaproteobacteria</taxon>
        <taxon>Burkholderiales</taxon>
        <taxon>Alcaligenaceae</taxon>
        <taxon>Parvibium</taxon>
    </lineage>
</organism>
<dbReference type="Pfam" id="PF24125">
    <property type="entry name" value="Cds6_C"/>
    <property type="match status" value="1"/>
</dbReference>
<sequence length="332" mass="36378">MAAPVYADEAQEVTRLLRAGQLDQAMSRADTFLASKPRDAQMRFLKGLILTEQSKTQDAVQVFLRLTEDYPELPEPYNNLAVLYAAQGQFDKARAALEMAIRTHPSYATAHENLGDVYSKLASQAYDKALQLDANNTTAQTKLALIRDLVGGGKTRPPATVAANNRPAATSPIQPAPAPAAPVSGPKPAIEPPKPQVVTDTAPNKSTPVAPAPAAASKVNDSEEIGSTVQSWAKAWSRQDTKSYLAFYGKDFDTPKGMSRSAWEQERRQRIEGKNKIEVQVEQLQIQQNGDKAVAKFRQNYKSDRLSTSSRKTLELQKSNGKWVIVEERSGN</sequence>
<dbReference type="SUPFAM" id="SSF54427">
    <property type="entry name" value="NTF2-like"/>
    <property type="match status" value="1"/>
</dbReference>
<keyword evidence="1" id="KW-0802">TPR repeat</keyword>
<reference evidence="4 5" key="1">
    <citation type="journal article" date="2018" name="Int. J. Syst. Evol. Microbiol.">
        <title>Parvibium lacunae gen. nov., sp. nov., a new member of the family Alcaligenaceae isolated from a freshwater pond.</title>
        <authorList>
            <person name="Chen W.M."/>
            <person name="Xie P.B."/>
            <person name="Hsu M.Y."/>
            <person name="Sheu S.Y."/>
        </authorList>
    </citation>
    <scope>NUCLEOTIDE SEQUENCE [LARGE SCALE GENOMIC DNA]</scope>
    <source>
        <strain evidence="4 5">KMB9</strain>
    </source>
</reference>
<dbReference type="PANTHER" id="PTHR44366:SF1">
    <property type="entry name" value="UDP-N-ACETYLGLUCOSAMINE--PEPTIDE N-ACETYLGLUCOSAMINYLTRANSFERASE 110 KDA SUBUNIT"/>
    <property type="match status" value="1"/>
</dbReference>
<dbReference type="SUPFAM" id="SSF48452">
    <property type="entry name" value="TPR-like"/>
    <property type="match status" value="1"/>
</dbReference>
<dbReference type="GO" id="GO:0006493">
    <property type="term" value="P:protein O-linked glycosylation"/>
    <property type="evidence" value="ECO:0007669"/>
    <property type="project" value="InterPro"/>
</dbReference>
<dbReference type="Proteomes" id="UP000252357">
    <property type="component" value="Unassembled WGS sequence"/>
</dbReference>
<feature type="domain" description="Cds6 C-terminal" evidence="3">
    <location>
        <begin position="225"/>
        <end position="328"/>
    </location>
</feature>
<dbReference type="GO" id="GO:0097363">
    <property type="term" value="F:protein O-acetylglucosaminyltransferase activity"/>
    <property type="evidence" value="ECO:0007669"/>
    <property type="project" value="TreeGrafter"/>
</dbReference>
<feature type="repeat" description="TPR" evidence="1">
    <location>
        <begin position="74"/>
        <end position="107"/>
    </location>
</feature>
<dbReference type="Pfam" id="PF13414">
    <property type="entry name" value="TPR_11"/>
    <property type="match status" value="1"/>
</dbReference>
<dbReference type="Pfam" id="PF13432">
    <property type="entry name" value="TPR_16"/>
    <property type="match status" value="1"/>
</dbReference>
<dbReference type="PANTHER" id="PTHR44366">
    <property type="entry name" value="UDP-N-ACETYLGLUCOSAMINE--PEPTIDE N-ACETYLGLUCOSAMINYLTRANSFERASE 110 KDA SUBUNIT"/>
    <property type="match status" value="1"/>
</dbReference>
<accession>A0A368L6Z2</accession>
<keyword evidence="5" id="KW-1185">Reference proteome</keyword>
<evidence type="ECO:0000313" key="4">
    <source>
        <dbReference type="EMBL" id="RCS59458.1"/>
    </source>
</evidence>
<comment type="caution">
    <text evidence="4">The sequence shown here is derived from an EMBL/GenBank/DDBJ whole genome shotgun (WGS) entry which is preliminary data.</text>
</comment>
<dbReference type="InterPro" id="IPR011990">
    <property type="entry name" value="TPR-like_helical_dom_sf"/>
</dbReference>
<feature type="compositionally biased region" description="Polar residues" evidence="2">
    <location>
        <begin position="198"/>
        <end position="207"/>
    </location>
</feature>
<dbReference type="InterPro" id="IPR032710">
    <property type="entry name" value="NTF2-like_dom_sf"/>
</dbReference>
<dbReference type="InterPro" id="IPR019734">
    <property type="entry name" value="TPR_rpt"/>
</dbReference>
<dbReference type="InterPro" id="IPR056203">
    <property type="entry name" value="Cds6_C"/>
</dbReference>
<dbReference type="SMART" id="SM00028">
    <property type="entry name" value="TPR"/>
    <property type="match status" value="3"/>
</dbReference>
<dbReference type="Gene3D" id="1.25.40.10">
    <property type="entry name" value="Tetratricopeptide repeat domain"/>
    <property type="match status" value="1"/>
</dbReference>
<evidence type="ECO:0000313" key="5">
    <source>
        <dbReference type="Proteomes" id="UP000252357"/>
    </source>
</evidence>
<dbReference type="InterPro" id="IPR037919">
    <property type="entry name" value="OGT"/>
</dbReference>
<dbReference type="Gene3D" id="3.10.450.50">
    <property type="match status" value="1"/>
</dbReference>
<gene>
    <name evidence="4" type="ORF">DU000_01640</name>
</gene>
<evidence type="ECO:0000256" key="2">
    <source>
        <dbReference type="SAM" id="MobiDB-lite"/>
    </source>
</evidence>
<name>A0A368L6Z2_9BURK</name>
<evidence type="ECO:0000259" key="3">
    <source>
        <dbReference type="Pfam" id="PF24125"/>
    </source>
</evidence>
<dbReference type="OrthoDB" id="5294075at2"/>
<dbReference type="AlphaFoldDB" id="A0A368L6Z2"/>
<feature type="region of interest" description="Disordered" evidence="2">
    <location>
        <begin position="154"/>
        <end position="222"/>
    </location>
</feature>
<protein>
    <submittedName>
        <fullName evidence="4">Tetratricopeptide repeat protein</fullName>
    </submittedName>
</protein>
<proteinExistence type="predicted"/>